<dbReference type="Proteomes" id="UP000235005">
    <property type="component" value="Unassembled WGS sequence"/>
</dbReference>
<dbReference type="AlphaFoldDB" id="A0A2N5WXV9"/>
<dbReference type="GO" id="GO:0016747">
    <property type="term" value="F:acyltransferase activity, transferring groups other than amino-acyl groups"/>
    <property type="evidence" value="ECO:0007669"/>
    <property type="project" value="InterPro"/>
</dbReference>
<evidence type="ECO:0000256" key="1">
    <source>
        <dbReference type="ARBA" id="ARBA00022679"/>
    </source>
</evidence>
<evidence type="ECO:0000256" key="2">
    <source>
        <dbReference type="ARBA" id="ARBA00023315"/>
    </source>
</evidence>
<keyword evidence="2" id="KW-0012">Acyltransferase</keyword>
<accession>A0A2N5WXV9</accession>
<dbReference type="RefSeq" id="WP_101518967.1">
    <property type="nucleotide sequence ID" value="NZ_PKUS01000039.1"/>
</dbReference>
<dbReference type="PROSITE" id="PS51186">
    <property type="entry name" value="GNAT"/>
    <property type="match status" value="1"/>
</dbReference>
<evidence type="ECO:0000259" key="3">
    <source>
        <dbReference type="PROSITE" id="PS51186"/>
    </source>
</evidence>
<dbReference type="InterPro" id="IPR050832">
    <property type="entry name" value="Bact_Acetyltransf"/>
</dbReference>
<evidence type="ECO:0000313" key="4">
    <source>
        <dbReference type="EMBL" id="PLW67080.1"/>
    </source>
</evidence>
<dbReference type="CDD" id="cd04301">
    <property type="entry name" value="NAT_SF"/>
    <property type="match status" value="1"/>
</dbReference>
<name>A0A2N5WXV9_9GAMM</name>
<dbReference type="OrthoDB" id="1821130at2"/>
<dbReference type="Gene3D" id="3.40.630.30">
    <property type="match status" value="1"/>
</dbReference>
<protein>
    <submittedName>
        <fullName evidence="4">GNAT family acetyltransferase</fullName>
    </submittedName>
</protein>
<dbReference type="Pfam" id="PF00583">
    <property type="entry name" value="Acetyltransf_1"/>
    <property type="match status" value="1"/>
</dbReference>
<dbReference type="EMBL" id="PKUS01000039">
    <property type="protein sequence ID" value="PLW67080.1"/>
    <property type="molecule type" value="Genomic_DNA"/>
</dbReference>
<dbReference type="PANTHER" id="PTHR43877">
    <property type="entry name" value="AMINOALKYLPHOSPHONATE N-ACETYLTRANSFERASE-RELATED-RELATED"/>
    <property type="match status" value="1"/>
</dbReference>
<dbReference type="NCBIfam" id="NF002959">
    <property type="entry name" value="PRK03624.1"/>
    <property type="match status" value="1"/>
</dbReference>
<dbReference type="InterPro" id="IPR000182">
    <property type="entry name" value="GNAT_dom"/>
</dbReference>
<evidence type="ECO:0000313" key="5">
    <source>
        <dbReference type="Proteomes" id="UP000235005"/>
    </source>
</evidence>
<gene>
    <name evidence="4" type="ORF">C0039_18865</name>
</gene>
<dbReference type="SUPFAM" id="SSF55729">
    <property type="entry name" value="Acyl-CoA N-acyltransferases (Nat)"/>
    <property type="match status" value="1"/>
</dbReference>
<keyword evidence="5" id="KW-1185">Reference proteome</keyword>
<organism evidence="4 5">
    <name type="scientific">Pseudohalioglobus lutimaris</name>
    <dbReference type="NCBI Taxonomy" id="1737061"/>
    <lineage>
        <taxon>Bacteria</taxon>
        <taxon>Pseudomonadati</taxon>
        <taxon>Pseudomonadota</taxon>
        <taxon>Gammaproteobacteria</taxon>
        <taxon>Cellvibrionales</taxon>
        <taxon>Halieaceae</taxon>
        <taxon>Pseudohalioglobus</taxon>
    </lineage>
</organism>
<feature type="domain" description="N-acetyltransferase" evidence="3">
    <location>
        <begin position="1"/>
        <end position="139"/>
    </location>
</feature>
<sequence length="139" mass="15506">MQVRAYTEADESAVIALWDECGLIAPQNSPLRDIQRKLQVGRDLFLVGVSDGGIVATVMGGYEGHRGWINYLAVKPSERRKGIGQALMKAVEQRIHEKGCPKINLQIRSKNSEVIAFYKAVVYLKDDVVSLGKRLEYDS</sequence>
<comment type="caution">
    <text evidence="4">The sequence shown here is derived from an EMBL/GenBank/DDBJ whole genome shotgun (WGS) entry which is preliminary data.</text>
</comment>
<dbReference type="InterPro" id="IPR016181">
    <property type="entry name" value="Acyl_CoA_acyltransferase"/>
</dbReference>
<reference evidence="4 5" key="1">
    <citation type="submission" date="2018-01" db="EMBL/GenBank/DDBJ databases">
        <title>The draft genome sequence of Halioglobus lutimaris HF004.</title>
        <authorList>
            <person name="Du Z.-J."/>
            <person name="Shi M.-J."/>
        </authorList>
    </citation>
    <scope>NUCLEOTIDE SEQUENCE [LARGE SCALE GENOMIC DNA]</scope>
    <source>
        <strain evidence="4 5">HF004</strain>
    </source>
</reference>
<proteinExistence type="predicted"/>
<keyword evidence="1 4" id="KW-0808">Transferase</keyword>